<protein>
    <recommendedName>
        <fullName evidence="10">Tyrosine recombinase XerC</fullName>
    </recommendedName>
</protein>
<dbReference type="RefSeq" id="WP_091398828.1">
    <property type="nucleotide sequence ID" value="NZ_BKAI01000010.1"/>
</dbReference>
<dbReference type="EMBL" id="FNEZ01000007">
    <property type="protein sequence ID" value="SDK52628.1"/>
    <property type="molecule type" value="Genomic_DNA"/>
</dbReference>
<proteinExistence type="inferred from homology"/>
<dbReference type="InterPro" id="IPR010998">
    <property type="entry name" value="Integrase_recombinase_N"/>
</dbReference>
<dbReference type="PROSITE" id="PS51898">
    <property type="entry name" value="TYR_RECOMBINASE"/>
    <property type="match status" value="1"/>
</dbReference>
<keyword evidence="14" id="KW-1185">Reference proteome</keyword>
<evidence type="ECO:0000256" key="3">
    <source>
        <dbReference type="ARBA" id="ARBA00022490"/>
    </source>
</evidence>
<keyword evidence="4 10" id="KW-0132">Cell division</keyword>
<dbReference type="GO" id="GO:0007059">
    <property type="term" value="P:chromosome segregation"/>
    <property type="evidence" value="ECO:0007669"/>
    <property type="project" value="UniProtKB-UniRule"/>
</dbReference>
<name>A0A1G9CLX8_9FLAO</name>
<sequence>MDWKSYIKSYQSYLRIERGLSKNTIDNYTFDIERVLTFLEASSMEVSPVKISEETLQQFIYSVSKEVNARSQARIISGLKSFFSYLIFEDYRNDNPLELIETPKTGRKLPDTLALSEIDALIDAVDLSLPEGERNRAMLETLYGCGLRVSELVTLKISDLFFDEGFIKITGKGNKQRFVPIGNLTRKYIEIYKNSVRPHLNIQKGAEDTLFLNRRGKQLTRAMIFTIIKNLADKINLNKTISPHTFRHSFATHLLENGADLRSIQLMLGHESITTTEIYVHLDRKHLTQVMHAFHPRKNS</sequence>
<dbReference type="Pfam" id="PF00589">
    <property type="entry name" value="Phage_integrase"/>
    <property type="match status" value="1"/>
</dbReference>
<dbReference type="PROSITE" id="PS51900">
    <property type="entry name" value="CB"/>
    <property type="match status" value="1"/>
</dbReference>
<dbReference type="NCBIfam" id="TIGR02225">
    <property type="entry name" value="recomb_XerD"/>
    <property type="match status" value="1"/>
</dbReference>
<dbReference type="Pfam" id="PF02899">
    <property type="entry name" value="Phage_int_SAM_1"/>
    <property type="match status" value="1"/>
</dbReference>
<dbReference type="GO" id="GO:0051301">
    <property type="term" value="P:cell division"/>
    <property type="evidence" value="ECO:0007669"/>
    <property type="project" value="UniProtKB-KW"/>
</dbReference>
<evidence type="ECO:0000259" key="11">
    <source>
        <dbReference type="PROSITE" id="PS51898"/>
    </source>
</evidence>
<keyword evidence="8 10" id="KW-0233">DNA recombination</keyword>
<dbReference type="NCBIfam" id="NF040815">
    <property type="entry name" value="recomb_XerA_Arch"/>
    <property type="match status" value="1"/>
</dbReference>
<dbReference type="SUPFAM" id="SSF56349">
    <property type="entry name" value="DNA breaking-rejoining enzymes"/>
    <property type="match status" value="1"/>
</dbReference>
<feature type="active site" evidence="10">
    <location>
        <position position="172"/>
    </location>
</feature>
<gene>
    <name evidence="10" type="primary">xerC</name>
    <name evidence="13" type="ORF">SAMN04487935_3579</name>
</gene>
<keyword evidence="3 10" id="KW-0963">Cytoplasm</keyword>
<dbReference type="InterPro" id="IPR044068">
    <property type="entry name" value="CB"/>
</dbReference>
<organism evidence="13 14">
    <name type="scientific">Flavobacterium noncentrifugens</name>
    <dbReference type="NCBI Taxonomy" id="1128970"/>
    <lineage>
        <taxon>Bacteria</taxon>
        <taxon>Pseudomonadati</taxon>
        <taxon>Bacteroidota</taxon>
        <taxon>Flavobacteriia</taxon>
        <taxon>Flavobacteriales</taxon>
        <taxon>Flavobacteriaceae</taxon>
        <taxon>Flavobacterium</taxon>
    </lineage>
</organism>
<dbReference type="HAMAP" id="MF_01808">
    <property type="entry name" value="Recomb_XerC_XerD"/>
    <property type="match status" value="1"/>
</dbReference>
<evidence type="ECO:0000256" key="9">
    <source>
        <dbReference type="ARBA" id="ARBA00023306"/>
    </source>
</evidence>
<dbReference type="InterPro" id="IPR050090">
    <property type="entry name" value="Tyrosine_recombinase_XerCD"/>
</dbReference>
<reference evidence="13 14" key="1">
    <citation type="submission" date="2016-10" db="EMBL/GenBank/DDBJ databases">
        <authorList>
            <person name="de Groot N.N."/>
        </authorList>
    </citation>
    <scope>NUCLEOTIDE SEQUENCE [LARGE SCALE GENOMIC DNA]</scope>
    <source>
        <strain evidence="13 14">CGMCC 1.10076</strain>
    </source>
</reference>
<evidence type="ECO:0000313" key="14">
    <source>
        <dbReference type="Proteomes" id="UP000199580"/>
    </source>
</evidence>
<accession>A0A1G9CLX8</accession>
<feature type="domain" description="Core-binding (CB)" evidence="12">
    <location>
        <begin position="1"/>
        <end position="87"/>
    </location>
</feature>
<comment type="subcellular location">
    <subcellularLocation>
        <location evidence="1 10">Cytoplasm</location>
    </subcellularLocation>
</comment>
<evidence type="ECO:0000256" key="7">
    <source>
        <dbReference type="ARBA" id="ARBA00023125"/>
    </source>
</evidence>
<dbReference type="AlphaFoldDB" id="A0A1G9CLX8"/>
<dbReference type="PANTHER" id="PTHR30349">
    <property type="entry name" value="PHAGE INTEGRASE-RELATED"/>
    <property type="match status" value="1"/>
</dbReference>
<comment type="similarity">
    <text evidence="10">Belongs to the 'phage' integrase family. XerC subfamily.</text>
</comment>
<dbReference type="GO" id="GO:0006313">
    <property type="term" value="P:DNA transposition"/>
    <property type="evidence" value="ECO:0007669"/>
    <property type="project" value="UniProtKB-UniRule"/>
</dbReference>
<dbReference type="CDD" id="cd00798">
    <property type="entry name" value="INT_XerDC_C"/>
    <property type="match status" value="1"/>
</dbReference>
<keyword evidence="9 10" id="KW-0131">Cell cycle</keyword>
<evidence type="ECO:0000256" key="1">
    <source>
        <dbReference type="ARBA" id="ARBA00004496"/>
    </source>
</evidence>
<feature type="domain" description="Tyr recombinase" evidence="11">
    <location>
        <begin position="108"/>
        <end position="292"/>
    </location>
</feature>
<dbReference type="GO" id="GO:0009037">
    <property type="term" value="F:tyrosine-based site-specific recombinase activity"/>
    <property type="evidence" value="ECO:0007669"/>
    <property type="project" value="UniProtKB-UniRule"/>
</dbReference>
<dbReference type="InterPro" id="IPR002104">
    <property type="entry name" value="Integrase_catalytic"/>
</dbReference>
<dbReference type="Proteomes" id="UP000199580">
    <property type="component" value="Unassembled WGS sequence"/>
</dbReference>
<dbReference type="Gene3D" id="1.10.150.130">
    <property type="match status" value="1"/>
</dbReference>
<feature type="active site" evidence="10">
    <location>
        <position position="247"/>
    </location>
</feature>
<comment type="similarity">
    <text evidence="2">Belongs to the 'phage' integrase family. XerD subfamily.</text>
</comment>
<keyword evidence="5 10" id="KW-0159">Chromosome partition</keyword>
<dbReference type="InterPro" id="IPR013762">
    <property type="entry name" value="Integrase-like_cat_sf"/>
</dbReference>
<evidence type="ECO:0000256" key="2">
    <source>
        <dbReference type="ARBA" id="ARBA00010450"/>
    </source>
</evidence>
<keyword evidence="6 10" id="KW-0229">DNA integration</keyword>
<dbReference type="InterPro" id="IPR011010">
    <property type="entry name" value="DNA_brk_join_enz"/>
</dbReference>
<feature type="active site" description="O-(3'-phospho-DNA)-tyrosine intermediate" evidence="10">
    <location>
        <position position="279"/>
    </location>
</feature>
<evidence type="ECO:0000256" key="10">
    <source>
        <dbReference type="HAMAP-Rule" id="MF_01808"/>
    </source>
</evidence>
<dbReference type="InterPro" id="IPR004107">
    <property type="entry name" value="Integrase_SAM-like_N"/>
</dbReference>
<dbReference type="STRING" id="1128970.SAMN04487935_3579"/>
<dbReference type="InterPro" id="IPR023009">
    <property type="entry name" value="Tyrosine_recombinase_XerC/XerD"/>
</dbReference>
<dbReference type="Gene3D" id="1.10.443.10">
    <property type="entry name" value="Intergrase catalytic core"/>
    <property type="match status" value="1"/>
</dbReference>
<feature type="active site" evidence="10">
    <location>
        <position position="148"/>
    </location>
</feature>
<evidence type="ECO:0000256" key="4">
    <source>
        <dbReference type="ARBA" id="ARBA00022618"/>
    </source>
</evidence>
<dbReference type="NCBIfam" id="NF001399">
    <property type="entry name" value="PRK00283.1"/>
    <property type="match status" value="1"/>
</dbReference>
<evidence type="ECO:0000313" key="13">
    <source>
        <dbReference type="EMBL" id="SDK52628.1"/>
    </source>
</evidence>
<evidence type="ECO:0000256" key="5">
    <source>
        <dbReference type="ARBA" id="ARBA00022829"/>
    </source>
</evidence>
<dbReference type="PANTHER" id="PTHR30349:SF81">
    <property type="entry name" value="TYROSINE RECOMBINASE XERC"/>
    <property type="match status" value="1"/>
</dbReference>
<dbReference type="OrthoDB" id="9801717at2"/>
<dbReference type="InterPro" id="IPR011932">
    <property type="entry name" value="Recomb_XerD"/>
</dbReference>
<dbReference type="GO" id="GO:0003677">
    <property type="term" value="F:DNA binding"/>
    <property type="evidence" value="ECO:0007669"/>
    <property type="project" value="UniProtKB-UniRule"/>
</dbReference>
<feature type="active site" evidence="10">
    <location>
        <position position="270"/>
    </location>
</feature>
<comment type="function">
    <text evidence="10">Site-specific tyrosine recombinase, which acts by catalyzing the cutting and rejoining of the recombining DNA molecules. The XerC-XerD complex is essential to convert dimers of the bacterial chromosome into monomers to permit their segregation at cell division. It also contributes to the segregational stability of plasmids.</text>
</comment>
<dbReference type="GO" id="GO:0005737">
    <property type="term" value="C:cytoplasm"/>
    <property type="evidence" value="ECO:0007669"/>
    <property type="project" value="UniProtKB-SubCell"/>
</dbReference>
<evidence type="ECO:0000259" key="12">
    <source>
        <dbReference type="PROSITE" id="PS51900"/>
    </source>
</evidence>
<evidence type="ECO:0000256" key="6">
    <source>
        <dbReference type="ARBA" id="ARBA00022908"/>
    </source>
</evidence>
<keyword evidence="7 10" id="KW-0238">DNA-binding</keyword>
<evidence type="ECO:0000256" key="8">
    <source>
        <dbReference type="ARBA" id="ARBA00023172"/>
    </source>
</evidence>
<feature type="active site" evidence="10">
    <location>
        <position position="244"/>
    </location>
</feature>
<comment type="subunit">
    <text evidence="10">Forms a cyclic heterotetrameric complex composed of two molecules of XerC and two molecules of XerD.</text>
</comment>